<reference evidence="2" key="1">
    <citation type="submission" date="2021-06" db="EMBL/GenBank/DDBJ databases">
        <title>Parelaphostrongylus tenuis whole genome reference sequence.</title>
        <authorList>
            <person name="Garwood T.J."/>
            <person name="Larsen P.A."/>
            <person name="Fountain-Jones N.M."/>
            <person name="Garbe J.R."/>
            <person name="Macchietto M.G."/>
            <person name="Kania S.A."/>
            <person name="Gerhold R.W."/>
            <person name="Richards J.E."/>
            <person name="Wolf T.M."/>
        </authorList>
    </citation>
    <scope>NUCLEOTIDE SEQUENCE</scope>
    <source>
        <strain evidence="2">MNPRO001-30</strain>
        <tissue evidence="2">Meninges</tissue>
    </source>
</reference>
<proteinExistence type="predicted"/>
<feature type="compositionally biased region" description="Basic and acidic residues" evidence="1">
    <location>
        <begin position="182"/>
        <end position="193"/>
    </location>
</feature>
<sequence>MLVAVRSRLTDISLTTFETVETPTAEKISIMKLDEQRDAYIAGYAMHDQDFLSFVCCLASTDTDHIYDDKQLTVESLRRKKIAISNGCDTAGAPQHRFKGSSTLLNENLNDNVRAGRVTFGVAESDKLFSKASSMLPDQTYSESKKYVDDEERTAQSMKNTEIKPLADAERNATDNEKRMITFAKDEAPKLEAETVPDTRSAPPPASTQQSSAYQKMIGLFGRTNTSDTDDDAVGPTRSTITHENSRPTSIPKESTAEQGSAGMLAQYLSTKTKPSEVTTSSDSDDDFFK</sequence>
<evidence type="ECO:0000313" key="3">
    <source>
        <dbReference type="Proteomes" id="UP001196413"/>
    </source>
</evidence>
<feature type="compositionally biased region" description="Polar residues" evidence="1">
    <location>
        <begin position="237"/>
        <end position="259"/>
    </location>
</feature>
<organism evidence="2 3">
    <name type="scientific">Parelaphostrongylus tenuis</name>
    <name type="common">Meningeal worm</name>
    <dbReference type="NCBI Taxonomy" id="148309"/>
    <lineage>
        <taxon>Eukaryota</taxon>
        <taxon>Metazoa</taxon>
        <taxon>Ecdysozoa</taxon>
        <taxon>Nematoda</taxon>
        <taxon>Chromadorea</taxon>
        <taxon>Rhabditida</taxon>
        <taxon>Rhabditina</taxon>
        <taxon>Rhabditomorpha</taxon>
        <taxon>Strongyloidea</taxon>
        <taxon>Metastrongylidae</taxon>
        <taxon>Parelaphostrongylus</taxon>
    </lineage>
</organism>
<feature type="region of interest" description="Disordered" evidence="1">
    <location>
        <begin position="182"/>
        <end position="290"/>
    </location>
</feature>
<gene>
    <name evidence="2" type="ORF">KIN20_013022</name>
</gene>
<dbReference type="EMBL" id="JAHQIW010002509">
    <property type="protein sequence ID" value="KAJ1355568.1"/>
    <property type="molecule type" value="Genomic_DNA"/>
</dbReference>
<feature type="compositionally biased region" description="Polar residues" evidence="1">
    <location>
        <begin position="268"/>
        <end position="280"/>
    </location>
</feature>
<name>A0AAD5MEY4_PARTN</name>
<keyword evidence="3" id="KW-1185">Reference proteome</keyword>
<evidence type="ECO:0000313" key="2">
    <source>
        <dbReference type="EMBL" id="KAJ1355568.1"/>
    </source>
</evidence>
<protein>
    <submittedName>
        <fullName evidence="2">Uncharacterized protein</fullName>
    </submittedName>
</protein>
<dbReference type="AlphaFoldDB" id="A0AAD5MEY4"/>
<comment type="caution">
    <text evidence="2">The sequence shown here is derived from an EMBL/GenBank/DDBJ whole genome shotgun (WGS) entry which is preliminary data.</text>
</comment>
<feature type="region of interest" description="Disordered" evidence="1">
    <location>
        <begin position="143"/>
        <end position="162"/>
    </location>
</feature>
<dbReference type="Proteomes" id="UP001196413">
    <property type="component" value="Unassembled WGS sequence"/>
</dbReference>
<evidence type="ECO:0000256" key="1">
    <source>
        <dbReference type="SAM" id="MobiDB-lite"/>
    </source>
</evidence>
<accession>A0AAD5MEY4</accession>